<sequence>MIKRILFLALSLNIVIHCESEAQASFGVRQGVVFSQVLFDDVDIQFNTDVPQRQKQGNVTGIIFKYFAQPNIGIQAELNIIEKGWIQKLDDGKEFETTLNYLQLPLLTHLYIGKGKFKPILLAGPYFSMLYDSKRSAIQDDQKEQIKFQYSESEDNQYEFGISGGLGLAFDSSIGTFQVDVRFSPGLTNILNKDAEMNPTSSKNQLLEFSASYLFRFSKKDK</sequence>
<dbReference type="Pfam" id="PF13568">
    <property type="entry name" value="OMP_b-brl_2"/>
    <property type="match status" value="1"/>
</dbReference>
<reference evidence="2" key="1">
    <citation type="submission" date="2023-06" db="EMBL/GenBank/DDBJ databases">
        <title>Genomic of Parafulvivirga corallium.</title>
        <authorList>
            <person name="Wang G."/>
        </authorList>
    </citation>
    <scope>NUCLEOTIDE SEQUENCE</scope>
    <source>
        <strain evidence="2">BMA10</strain>
    </source>
</reference>
<dbReference type="InterPro" id="IPR025665">
    <property type="entry name" value="Beta-barrel_OMP_2"/>
</dbReference>
<accession>A0ABT8KQ74</accession>
<dbReference type="EMBL" id="JAUJEA010000005">
    <property type="protein sequence ID" value="MDN5202900.1"/>
    <property type="molecule type" value="Genomic_DNA"/>
</dbReference>
<comment type="caution">
    <text evidence="2">The sequence shown here is derived from an EMBL/GenBank/DDBJ whole genome shotgun (WGS) entry which is preliminary data.</text>
</comment>
<evidence type="ECO:0000313" key="2">
    <source>
        <dbReference type="EMBL" id="MDN5202900.1"/>
    </source>
</evidence>
<evidence type="ECO:0000313" key="3">
    <source>
        <dbReference type="Proteomes" id="UP001172082"/>
    </source>
</evidence>
<name>A0ABT8KQ74_9BACT</name>
<proteinExistence type="predicted"/>
<dbReference type="RefSeq" id="WP_346752919.1">
    <property type="nucleotide sequence ID" value="NZ_JAUJEA010000005.1"/>
</dbReference>
<evidence type="ECO:0000259" key="1">
    <source>
        <dbReference type="Pfam" id="PF13568"/>
    </source>
</evidence>
<gene>
    <name evidence="2" type="ORF">QQ008_16030</name>
</gene>
<feature type="domain" description="Outer membrane protein beta-barrel" evidence="1">
    <location>
        <begin position="24"/>
        <end position="191"/>
    </location>
</feature>
<protein>
    <submittedName>
        <fullName evidence="2">Porin family protein</fullName>
    </submittedName>
</protein>
<organism evidence="2 3">
    <name type="scientific">Splendidivirga corallicola</name>
    <dbReference type="NCBI Taxonomy" id="3051826"/>
    <lineage>
        <taxon>Bacteria</taxon>
        <taxon>Pseudomonadati</taxon>
        <taxon>Bacteroidota</taxon>
        <taxon>Cytophagia</taxon>
        <taxon>Cytophagales</taxon>
        <taxon>Splendidivirgaceae</taxon>
        <taxon>Splendidivirga</taxon>
    </lineage>
</organism>
<keyword evidence="3" id="KW-1185">Reference proteome</keyword>
<dbReference type="Proteomes" id="UP001172082">
    <property type="component" value="Unassembled WGS sequence"/>
</dbReference>